<gene>
    <name evidence="1" type="ORF">NX722_05190</name>
</gene>
<sequence length="57" mass="6211">MESFKKESQVAFAAIAKDRDVIDNDVIKIYLTGFISHFPSGLNDSESPGAGYQASLM</sequence>
<reference evidence="1 2" key="1">
    <citation type="submission" date="2022-10" db="EMBL/GenBank/DDBJ databases">
        <title>High-quality genome sequences of two octocoral-associated bacteria, Endozoicomonas euniceicola EF212 and Endozoicomonas gorgoniicola PS125.</title>
        <authorList>
            <person name="Chiou Y.-J."/>
            <person name="Chen Y.-H."/>
        </authorList>
    </citation>
    <scope>NUCLEOTIDE SEQUENCE [LARGE SCALE GENOMIC DNA]</scope>
    <source>
        <strain evidence="1 2">PS125</strain>
    </source>
</reference>
<evidence type="ECO:0000313" key="1">
    <source>
        <dbReference type="EMBL" id="MCW7552046.1"/>
    </source>
</evidence>
<dbReference type="RefSeq" id="WP_262567027.1">
    <property type="nucleotide sequence ID" value="NZ_JAPFCC010000001.1"/>
</dbReference>
<dbReference type="Proteomes" id="UP001209854">
    <property type="component" value="Unassembled WGS sequence"/>
</dbReference>
<name>A0ABT3MRQ6_9GAMM</name>
<dbReference type="EMBL" id="JAPFCC010000001">
    <property type="protein sequence ID" value="MCW7552046.1"/>
    <property type="molecule type" value="Genomic_DNA"/>
</dbReference>
<evidence type="ECO:0000313" key="2">
    <source>
        <dbReference type="Proteomes" id="UP001209854"/>
    </source>
</evidence>
<protein>
    <submittedName>
        <fullName evidence="1">Uncharacterized protein</fullName>
    </submittedName>
</protein>
<accession>A0ABT3MRQ6</accession>
<comment type="caution">
    <text evidence="1">The sequence shown here is derived from an EMBL/GenBank/DDBJ whole genome shotgun (WGS) entry which is preliminary data.</text>
</comment>
<proteinExistence type="predicted"/>
<organism evidence="1 2">
    <name type="scientific">Endozoicomonas gorgoniicola</name>
    <dbReference type="NCBI Taxonomy" id="1234144"/>
    <lineage>
        <taxon>Bacteria</taxon>
        <taxon>Pseudomonadati</taxon>
        <taxon>Pseudomonadota</taxon>
        <taxon>Gammaproteobacteria</taxon>
        <taxon>Oceanospirillales</taxon>
        <taxon>Endozoicomonadaceae</taxon>
        <taxon>Endozoicomonas</taxon>
    </lineage>
</organism>
<keyword evidence="2" id="KW-1185">Reference proteome</keyword>